<name>A0A934PX67_9SPHI</name>
<reference evidence="1" key="1">
    <citation type="submission" date="2020-12" db="EMBL/GenBank/DDBJ databases">
        <title>Bacterial novel species Mucilaginibacter sp. SD-g isolated from soil.</title>
        <authorList>
            <person name="Jung H.-Y."/>
        </authorList>
    </citation>
    <scope>NUCLEOTIDE SEQUENCE</scope>
    <source>
        <strain evidence="1">SD-g</strain>
    </source>
</reference>
<keyword evidence="2" id="KW-1185">Reference proteome</keyword>
<comment type="caution">
    <text evidence="1">The sequence shown here is derived from an EMBL/GenBank/DDBJ whole genome shotgun (WGS) entry which is preliminary data.</text>
</comment>
<organism evidence="1 2">
    <name type="scientific">Mucilaginibacter segetis</name>
    <dbReference type="NCBI Taxonomy" id="2793071"/>
    <lineage>
        <taxon>Bacteria</taxon>
        <taxon>Pseudomonadati</taxon>
        <taxon>Bacteroidota</taxon>
        <taxon>Sphingobacteriia</taxon>
        <taxon>Sphingobacteriales</taxon>
        <taxon>Sphingobacteriaceae</taxon>
        <taxon>Mucilaginibacter</taxon>
    </lineage>
</organism>
<proteinExistence type="predicted"/>
<dbReference type="EMBL" id="JAEHFW010000003">
    <property type="protein sequence ID" value="MBK0380741.1"/>
    <property type="molecule type" value="Genomic_DNA"/>
</dbReference>
<protein>
    <submittedName>
        <fullName evidence="1">Uncharacterized protein</fullName>
    </submittedName>
</protein>
<dbReference type="Proteomes" id="UP000613193">
    <property type="component" value="Unassembled WGS sequence"/>
</dbReference>
<accession>A0A934PX67</accession>
<dbReference type="AlphaFoldDB" id="A0A934PX67"/>
<gene>
    <name evidence="1" type="ORF">I5M19_15560</name>
</gene>
<evidence type="ECO:0000313" key="2">
    <source>
        <dbReference type="Proteomes" id="UP000613193"/>
    </source>
</evidence>
<sequence>MKRKVIYSLIAGLVLAVVYSFTVLKPVNKKVVVKTNSIQQYACSTVISNINKSYNYGNNTVTITFSISGDIPSYTNCGGNYYCSTGTSFSVNTTSLTVTIPLGPGGCGGNGRLTPVCSGGMSGNGVVFSF</sequence>
<dbReference type="RefSeq" id="WP_200067281.1">
    <property type="nucleotide sequence ID" value="NZ_JAEHFW010000003.1"/>
</dbReference>
<evidence type="ECO:0000313" key="1">
    <source>
        <dbReference type="EMBL" id="MBK0380741.1"/>
    </source>
</evidence>